<feature type="compositionally biased region" description="Basic and acidic residues" evidence="1">
    <location>
        <begin position="100"/>
        <end position="109"/>
    </location>
</feature>
<sequence length="139" mass="14314">MAEVHAPEVSHGRGGAGNIVPDDTKYVDGEIVRAGAVGSHDDGPYSTGRGGAANIGDANKRRSLERADRTLIPDAAVRPSGEMTDYHTGRGGAANVHIVPDADKKKASHEGAAATGTSPPPMVGLADKLKHKITGVFKK</sequence>
<dbReference type="PANTHER" id="PTHR34693">
    <property type="entry name" value="PROTEIN PAR32"/>
    <property type="match status" value="1"/>
</dbReference>
<dbReference type="EMBL" id="JAWCUI010000036">
    <property type="protein sequence ID" value="KAL1893784.1"/>
    <property type="molecule type" value="Genomic_DNA"/>
</dbReference>
<dbReference type="InterPro" id="IPR053203">
    <property type="entry name" value="Cisplatin_resist-associated"/>
</dbReference>
<feature type="region of interest" description="Disordered" evidence="1">
    <location>
        <begin position="1"/>
        <end position="22"/>
    </location>
</feature>
<gene>
    <name evidence="2" type="ORF">Sste5346_006287</name>
</gene>
<comment type="caution">
    <text evidence="2">The sequence shown here is derived from an EMBL/GenBank/DDBJ whole genome shotgun (WGS) entry which is preliminary data.</text>
</comment>
<evidence type="ECO:0000256" key="1">
    <source>
        <dbReference type="SAM" id="MobiDB-lite"/>
    </source>
</evidence>
<feature type="region of interest" description="Disordered" evidence="1">
    <location>
        <begin position="35"/>
        <end position="125"/>
    </location>
</feature>
<feature type="compositionally biased region" description="Basic and acidic residues" evidence="1">
    <location>
        <begin position="1"/>
        <end position="11"/>
    </location>
</feature>
<dbReference type="InterPro" id="IPR022024">
    <property type="entry name" value="DUF3602"/>
</dbReference>
<dbReference type="PANTHER" id="PTHR34693:SF3">
    <property type="match status" value="1"/>
</dbReference>
<feature type="compositionally biased region" description="Basic and acidic residues" evidence="1">
    <location>
        <begin position="58"/>
        <end position="71"/>
    </location>
</feature>
<name>A0ABR3YZG9_9PEZI</name>
<accession>A0ABR3YZG9</accession>
<keyword evidence="3" id="KW-1185">Reference proteome</keyword>
<reference evidence="2 3" key="1">
    <citation type="journal article" date="2024" name="IMA Fungus">
        <title>IMA Genome - F19 : A genome assembly and annotation guide to empower mycologists, including annotated draft genome sequences of Ceratocystis pirilliformis, Diaporthe australafricana, Fusarium ophioides, Paecilomyces lecythidis, and Sporothrix stenoceras.</title>
        <authorList>
            <person name="Aylward J."/>
            <person name="Wilson A.M."/>
            <person name="Visagie C.M."/>
            <person name="Spraker J."/>
            <person name="Barnes I."/>
            <person name="Buitendag C."/>
            <person name="Ceriani C."/>
            <person name="Del Mar Angel L."/>
            <person name="du Plessis D."/>
            <person name="Fuchs T."/>
            <person name="Gasser K."/>
            <person name="Kramer D."/>
            <person name="Li W."/>
            <person name="Munsamy K."/>
            <person name="Piso A."/>
            <person name="Price J.L."/>
            <person name="Sonnekus B."/>
            <person name="Thomas C."/>
            <person name="van der Nest A."/>
            <person name="van Dijk A."/>
            <person name="van Heerden A."/>
            <person name="van Vuuren N."/>
            <person name="Yilmaz N."/>
            <person name="Duong T.A."/>
            <person name="van der Merwe N.A."/>
            <person name="Wingfield M.J."/>
            <person name="Wingfield B.D."/>
        </authorList>
    </citation>
    <scope>NUCLEOTIDE SEQUENCE [LARGE SCALE GENOMIC DNA]</scope>
    <source>
        <strain evidence="2 3">CMW 5346</strain>
    </source>
</reference>
<evidence type="ECO:0000313" key="3">
    <source>
        <dbReference type="Proteomes" id="UP001583186"/>
    </source>
</evidence>
<dbReference type="Pfam" id="PF12223">
    <property type="entry name" value="DUF3602"/>
    <property type="match status" value="1"/>
</dbReference>
<organism evidence="2 3">
    <name type="scientific">Sporothrix stenoceras</name>
    <dbReference type="NCBI Taxonomy" id="5173"/>
    <lineage>
        <taxon>Eukaryota</taxon>
        <taxon>Fungi</taxon>
        <taxon>Dikarya</taxon>
        <taxon>Ascomycota</taxon>
        <taxon>Pezizomycotina</taxon>
        <taxon>Sordariomycetes</taxon>
        <taxon>Sordariomycetidae</taxon>
        <taxon>Ophiostomatales</taxon>
        <taxon>Ophiostomataceae</taxon>
        <taxon>Sporothrix</taxon>
    </lineage>
</organism>
<proteinExistence type="predicted"/>
<dbReference type="Proteomes" id="UP001583186">
    <property type="component" value="Unassembled WGS sequence"/>
</dbReference>
<evidence type="ECO:0000313" key="2">
    <source>
        <dbReference type="EMBL" id="KAL1893784.1"/>
    </source>
</evidence>
<protein>
    <submittedName>
        <fullName evidence="2">Uncharacterized protein</fullName>
    </submittedName>
</protein>